<dbReference type="EMBL" id="RCZG01000001">
    <property type="protein sequence ID" value="TPG37277.1"/>
    <property type="molecule type" value="Genomic_DNA"/>
</dbReference>
<dbReference type="InterPro" id="IPR011050">
    <property type="entry name" value="Pectin_lyase_fold/virulence"/>
</dbReference>
<dbReference type="GO" id="GO:0046872">
    <property type="term" value="F:metal ion binding"/>
    <property type="evidence" value="ECO:0007669"/>
    <property type="project" value="UniProtKB-KW"/>
</dbReference>
<gene>
    <name evidence="4" type="ORF">EAH80_05580</name>
</gene>
<evidence type="ECO:0000313" key="5">
    <source>
        <dbReference type="Proteomes" id="UP000320095"/>
    </source>
</evidence>
<evidence type="ECO:0000313" key="4">
    <source>
        <dbReference type="EMBL" id="TPG37277.1"/>
    </source>
</evidence>
<comment type="caution">
    <text evidence="4">The sequence shown here is derived from an EMBL/GenBank/DDBJ whole genome shotgun (WGS) entry which is preliminary data.</text>
</comment>
<dbReference type="Gene3D" id="2.160.20.10">
    <property type="entry name" value="Single-stranded right-handed beta-helix, Pectin lyase-like"/>
    <property type="match status" value="1"/>
</dbReference>
<reference evidence="4 5" key="1">
    <citation type="journal article" date="2019" name="Environ. Microbiol.">
        <title>Species interactions and distinct microbial communities in high Arctic permafrost affected cryosols are associated with the CH4 and CO2 gas fluxes.</title>
        <authorList>
            <person name="Altshuler I."/>
            <person name="Hamel J."/>
            <person name="Turney S."/>
            <person name="Magnuson E."/>
            <person name="Levesque R."/>
            <person name="Greer C."/>
            <person name="Whyte L.G."/>
        </authorList>
    </citation>
    <scope>NUCLEOTIDE SEQUENCE [LARGE SCALE GENOMIC DNA]</scope>
    <source>
        <strain evidence="4 5">S5.20</strain>
    </source>
</reference>
<organism evidence="4 5">
    <name type="scientific">Mycolicibacterium hodleri</name>
    <dbReference type="NCBI Taxonomy" id="49897"/>
    <lineage>
        <taxon>Bacteria</taxon>
        <taxon>Bacillati</taxon>
        <taxon>Actinomycetota</taxon>
        <taxon>Actinomycetes</taxon>
        <taxon>Mycobacteriales</taxon>
        <taxon>Mycobacteriaceae</taxon>
        <taxon>Mycolicibacterium</taxon>
    </lineage>
</organism>
<evidence type="ECO:0000256" key="3">
    <source>
        <dbReference type="SAM" id="MobiDB-lite"/>
    </source>
</evidence>
<feature type="region of interest" description="Disordered" evidence="3">
    <location>
        <begin position="268"/>
        <end position="294"/>
    </location>
</feature>
<evidence type="ECO:0000256" key="1">
    <source>
        <dbReference type="ARBA" id="ARBA00022723"/>
    </source>
</evidence>
<feature type="compositionally biased region" description="Low complexity" evidence="3">
    <location>
        <begin position="51"/>
        <end position="96"/>
    </location>
</feature>
<dbReference type="NCBIfam" id="TIGR01965">
    <property type="entry name" value="VCBS_repeat"/>
    <property type="match status" value="1"/>
</dbReference>
<dbReference type="Gene3D" id="2.60.40.3440">
    <property type="match status" value="1"/>
</dbReference>
<dbReference type="AlphaFoldDB" id="A0A502EIG8"/>
<keyword evidence="2" id="KW-0325">Glycoprotein</keyword>
<accession>A0A502EIG8</accession>
<evidence type="ECO:0000256" key="2">
    <source>
        <dbReference type="ARBA" id="ARBA00023180"/>
    </source>
</evidence>
<dbReference type="PANTHER" id="PTHR42970:SF1">
    <property type="entry name" value="PECTATE LYASE C-RELATED"/>
    <property type="match status" value="1"/>
</dbReference>
<proteinExistence type="predicted"/>
<evidence type="ECO:0008006" key="6">
    <source>
        <dbReference type="Google" id="ProtNLM"/>
    </source>
</evidence>
<feature type="region of interest" description="Disordered" evidence="3">
    <location>
        <begin position="51"/>
        <end position="249"/>
    </location>
</feature>
<name>A0A502EIG8_9MYCO</name>
<dbReference type="SUPFAM" id="SSF51126">
    <property type="entry name" value="Pectin lyase-like"/>
    <property type="match status" value="1"/>
</dbReference>
<dbReference type="InterPro" id="IPR010221">
    <property type="entry name" value="VCBS_dom"/>
</dbReference>
<dbReference type="Proteomes" id="UP000320095">
    <property type="component" value="Unassembled WGS sequence"/>
</dbReference>
<dbReference type="InterPro" id="IPR012334">
    <property type="entry name" value="Pectin_lyas_fold"/>
</dbReference>
<feature type="compositionally biased region" description="Polar residues" evidence="3">
    <location>
        <begin position="268"/>
        <end position="289"/>
    </location>
</feature>
<keyword evidence="1" id="KW-0479">Metal-binding</keyword>
<keyword evidence="5" id="KW-1185">Reference proteome</keyword>
<dbReference type="Pfam" id="PF17963">
    <property type="entry name" value="Big_9"/>
    <property type="match status" value="3"/>
</dbReference>
<feature type="compositionally biased region" description="Low complexity" evidence="3">
    <location>
        <begin position="206"/>
        <end position="222"/>
    </location>
</feature>
<sequence length="1169" mass="118890">MTAICGPMRWSFPGGVAMTAGTFIGRCGPLAAALGVGAVIMVAGAGVATAESDWSGSSSTASDGSGDSAQTRSANPNGGASNSSAAGARAADPPSGTATAKSRQVAASARDVGQRRPPTTSLVGRDPTASDTAQQRREIHGTLVSKPNRPRPAARAATSGVVTGAQATAGMAPDSPTAPDDSGDSAPIKSVNPIRRSADSNAASLRSVGPPSGPTTSGSRPVATSARDGDQRRLATSRLVGSDPTENVTARQHHAIDVAEPTAIRHSATTVAESQPASAPTVATGSAVVSTPDRAEPTVRTAAPGMVTAVPLAVGPGTDSPTAPAALPPLESVALAFVRREKTQAATTVTGTAVPELTVRASPNPITGRVGGLAALFRNSSPTLHPTQTGQSAAGVVSGELNAADPDSADLTFSVAQVPAHGSVVVDADGSYSYTPDPAVSATGTTDSFRVSVSDASSGFHIHRRAGLIKLLTFGLIGADGHTSTAVVPVTVAPFTPGNTAPIGSATVGSPDPRTGVVHGTVVGTDADGDSLTYSGSATTTKGSVTVTAGGAFTYAPTVVARHNAAALAGTVADRTDTFAVTLSDGRGGTVVVPVTIAIGPVNAAPTGSYGVGAPDAGTGAVSGAVVGTDGDGDLLTYSGPGTTAKGSVSINASSGAFSFIPTSAARTNAAAPGATTADRQDTFSVSIADGHGGTAAVAVTVPISAAATPSSPLPAFDGAEGFGAYATGGRGGSVVYVTNLNADGAGSLQWAIDQPGAKYILFNVSGLIDSQIHLTNGNATIAGQTSPGGITIRGFVTDETPYQDQDVHAPADFAENWILQHVRIRPGLTGPSDDGLRLRYTRNAIVDHVSIGNAIDEAVEISYSHDITVQNTIIAETVGGHSFYGGILMNYSNPAYGFGLDNVSLHHNVFNRIEGRLPEGSRESLAAANSFMNLELSNNLYWDPRFFIALGPNTGVATNGSGNPYPIYWKINAVNNYFQTGPTFPYGMFDDQIMRTPLNQLYVSGNRMSLYPTRSDYQLFYCCNDYSSVTDPDTSSQAAQKLTSRHPFPAITYTPTDMLRTVLLNTAGAWPRDPMDIRLLQSVATNTISAAPPNTNPAGDALLPPYTGAAPSAPVDTDADGMPDAWEIAKGLDPNVPNHNATDLSPQGYTDLEVYLHELSASRVTGWA</sequence>
<dbReference type="PANTHER" id="PTHR42970">
    <property type="entry name" value="PECTATE LYASE C-RELATED"/>
    <property type="match status" value="1"/>
</dbReference>
<dbReference type="InterPro" id="IPR052063">
    <property type="entry name" value="Polysaccharide_Lyase_1"/>
</dbReference>
<protein>
    <recommendedName>
        <fullName evidence="6">Tandem-95 repeat protein</fullName>
    </recommendedName>
</protein>